<name>A0A024T9A1_9STRA</name>
<feature type="compositionally biased region" description="Pro residues" evidence="1">
    <location>
        <begin position="59"/>
        <end position="70"/>
    </location>
</feature>
<organism evidence="2">
    <name type="scientific">Aphanomyces invadans</name>
    <dbReference type="NCBI Taxonomy" id="157072"/>
    <lineage>
        <taxon>Eukaryota</taxon>
        <taxon>Sar</taxon>
        <taxon>Stramenopiles</taxon>
        <taxon>Oomycota</taxon>
        <taxon>Saprolegniomycetes</taxon>
        <taxon>Saprolegniales</taxon>
        <taxon>Verrucalvaceae</taxon>
        <taxon>Aphanomyces</taxon>
    </lineage>
</organism>
<gene>
    <name evidence="2" type="ORF">H310_14626</name>
</gene>
<sequence>MSGPPSHVNEHDRIDVTAANSAAADPAAESSAPSQDPSPDLLDGGMNCSADVTRTAQPPNAPPAATPPAPAVRTTATRGDPWAVFAAQRAAAAQAPRANDIDAHLPSMEDLEPLLVKHAARTLIFEYTLPVEQSDMREIIGWLHMNTGQHTKSISEDAAMASLLHDNHLTVKRCERTSKIASYAGGSRA</sequence>
<feature type="compositionally biased region" description="Low complexity" evidence="1">
    <location>
        <begin position="18"/>
        <end position="40"/>
    </location>
</feature>
<dbReference type="RefSeq" id="XP_008880744.1">
    <property type="nucleotide sequence ID" value="XM_008882522.1"/>
</dbReference>
<feature type="region of interest" description="Disordered" evidence="1">
    <location>
        <begin position="1"/>
        <end position="75"/>
    </location>
</feature>
<dbReference type="GeneID" id="20091676"/>
<dbReference type="VEuPathDB" id="FungiDB:H310_14626"/>
<reference evidence="2" key="1">
    <citation type="submission" date="2013-12" db="EMBL/GenBank/DDBJ databases">
        <title>The Genome Sequence of Aphanomyces invadans NJM9701.</title>
        <authorList>
            <consortium name="The Broad Institute Genomics Platform"/>
            <person name="Russ C."/>
            <person name="Tyler B."/>
            <person name="van West P."/>
            <person name="Dieguez-Uribeondo J."/>
            <person name="Young S.K."/>
            <person name="Zeng Q."/>
            <person name="Gargeya S."/>
            <person name="Fitzgerald M."/>
            <person name="Abouelleil A."/>
            <person name="Alvarado L."/>
            <person name="Chapman S.B."/>
            <person name="Gainer-Dewar J."/>
            <person name="Goldberg J."/>
            <person name="Griggs A."/>
            <person name="Gujja S."/>
            <person name="Hansen M."/>
            <person name="Howarth C."/>
            <person name="Imamovic A."/>
            <person name="Ireland A."/>
            <person name="Larimer J."/>
            <person name="McCowan C."/>
            <person name="Murphy C."/>
            <person name="Pearson M."/>
            <person name="Poon T.W."/>
            <person name="Priest M."/>
            <person name="Roberts A."/>
            <person name="Saif S."/>
            <person name="Shea T."/>
            <person name="Sykes S."/>
            <person name="Wortman J."/>
            <person name="Nusbaum C."/>
            <person name="Birren B."/>
        </authorList>
    </citation>
    <scope>NUCLEOTIDE SEQUENCE [LARGE SCALE GENOMIC DNA]</scope>
    <source>
        <strain evidence="2">NJM9701</strain>
    </source>
</reference>
<evidence type="ECO:0000313" key="2">
    <source>
        <dbReference type="EMBL" id="ETV90623.1"/>
    </source>
</evidence>
<dbReference type="EMBL" id="KI914028">
    <property type="protein sequence ID" value="ETV90623.1"/>
    <property type="molecule type" value="Genomic_DNA"/>
</dbReference>
<dbReference type="OrthoDB" id="79693at2759"/>
<proteinExistence type="predicted"/>
<accession>A0A024T9A1</accession>
<dbReference type="AlphaFoldDB" id="A0A024T9A1"/>
<protein>
    <submittedName>
        <fullName evidence="2">Uncharacterized protein</fullName>
    </submittedName>
</protein>
<evidence type="ECO:0000256" key="1">
    <source>
        <dbReference type="SAM" id="MobiDB-lite"/>
    </source>
</evidence>